<evidence type="ECO:0000313" key="3">
    <source>
        <dbReference type="Proteomes" id="UP000193920"/>
    </source>
</evidence>
<dbReference type="Proteomes" id="UP000193920">
    <property type="component" value="Unassembled WGS sequence"/>
</dbReference>
<dbReference type="OrthoDB" id="10514345at2759"/>
<reference evidence="2 3" key="1">
    <citation type="submission" date="2016-08" db="EMBL/GenBank/DDBJ databases">
        <title>A Parts List for Fungal Cellulosomes Revealed by Comparative Genomics.</title>
        <authorList>
            <consortium name="DOE Joint Genome Institute"/>
            <person name="Haitjema C.H."/>
            <person name="Gilmore S.P."/>
            <person name="Henske J.K."/>
            <person name="Solomon K.V."/>
            <person name="De Groot R."/>
            <person name="Kuo A."/>
            <person name="Mondo S.J."/>
            <person name="Salamov A.A."/>
            <person name="Labutti K."/>
            <person name="Zhao Z."/>
            <person name="Chiniquy J."/>
            <person name="Barry K."/>
            <person name="Brewer H.M."/>
            <person name="Purvine S.O."/>
            <person name="Wright A.T."/>
            <person name="Boxma B."/>
            <person name="Van Alen T."/>
            <person name="Hackstein J.H."/>
            <person name="Baker S.E."/>
            <person name="Grigoriev I.V."/>
            <person name="O'Malley M.A."/>
        </authorList>
    </citation>
    <scope>NUCLEOTIDE SEQUENCE [LARGE SCALE GENOMIC DNA]</scope>
    <source>
        <strain evidence="2 3">G1</strain>
    </source>
</reference>
<evidence type="ECO:0000313" key="2">
    <source>
        <dbReference type="EMBL" id="ORY77073.1"/>
    </source>
</evidence>
<sequence>MNMKTLLKALSFICLSSLALAKNDCRTLTKTYNLVKGEEIITDCSTNSNGEIVSLNLYNSLDLTEKDLDKILSHSTLNNLVFTEDYGNCEPLVSRISGLSNLEELIIQSYKGHIEKGVLKGLNKLRKLTIQYTYLSNENLKEIVALPNLKELVFYNPEFESNISFTPLKKASNIQSVTIEGNIEYKLTNGLIKNLKKIKKLTIKDLVVTQSLFNEITSLSNLNELSFKLFSSKKDFKVTSFDSVKNLTKLTALEINSDFSEVPEFVYSIPNLRKLTFNNREIKLY</sequence>
<dbReference type="AlphaFoldDB" id="A0A1Y2EZR4"/>
<comment type="caution">
    <text evidence="2">The sequence shown here is derived from an EMBL/GenBank/DDBJ whole genome shotgun (WGS) entry which is preliminary data.</text>
</comment>
<evidence type="ECO:0008006" key="4">
    <source>
        <dbReference type="Google" id="ProtNLM"/>
    </source>
</evidence>
<feature type="chain" id="PRO_5013345112" description="RNI-like protein" evidence="1">
    <location>
        <begin position="22"/>
        <end position="285"/>
    </location>
</feature>
<dbReference type="InterPro" id="IPR032675">
    <property type="entry name" value="LRR_dom_sf"/>
</dbReference>
<keyword evidence="3" id="KW-1185">Reference proteome</keyword>
<dbReference type="EMBL" id="MCOG01000020">
    <property type="protein sequence ID" value="ORY77073.1"/>
    <property type="molecule type" value="Genomic_DNA"/>
</dbReference>
<feature type="signal peptide" evidence="1">
    <location>
        <begin position="1"/>
        <end position="21"/>
    </location>
</feature>
<evidence type="ECO:0000256" key="1">
    <source>
        <dbReference type="SAM" id="SignalP"/>
    </source>
</evidence>
<dbReference type="Gene3D" id="3.80.10.10">
    <property type="entry name" value="Ribonuclease Inhibitor"/>
    <property type="match status" value="2"/>
</dbReference>
<accession>A0A1Y2EZR4</accession>
<name>A0A1Y2EZR4_9FUNG</name>
<organism evidence="2 3">
    <name type="scientific">Neocallimastix californiae</name>
    <dbReference type="NCBI Taxonomy" id="1754190"/>
    <lineage>
        <taxon>Eukaryota</taxon>
        <taxon>Fungi</taxon>
        <taxon>Fungi incertae sedis</taxon>
        <taxon>Chytridiomycota</taxon>
        <taxon>Chytridiomycota incertae sedis</taxon>
        <taxon>Neocallimastigomycetes</taxon>
        <taxon>Neocallimastigales</taxon>
        <taxon>Neocallimastigaceae</taxon>
        <taxon>Neocallimastix</taxon>
    </lineage>
</organism>
<protein>
    <recommendedName>
        <fullName evidence="4">RNI-like protein</fullName>
    </recommendedName>
</protein>
<dbReference type="SUPFAM" id="SSF52047">
    <property type="entry name" value="RNI-like"/>
    <property type="match status" value="1"/>
</dbReference>
<gene>
    <name evidence="2" type="ORF">LY90DRAFT_501454</name>
</gene>
<keyword evidence="1" id="KW-0732">Signal</keyword>
<proteinExistence type="predicted"/>